<dbReference type="PANTHER" id="PTHR11851">
    <property type="entry name" value="METALLOPROTEASE"/>
    <property type="match status" value="1"/>
</dbReference>
<keyword evidence="7" id="KW-1185">Reference proteome</keyword>
<dbReference type="RefSeq" id="WP_207690472.1">
    <property type="nucleotide sequence ID" value="NZ_CP061799.1"/>
</dbReference>
<evidence type="ECO:0000256" key="1">
    <source>
        <dbReference type="ARBA" id="ARBA00001947"/>
    </source>
</evidence>
<reference evidence="6" key="1">
    <citation type="journal article" date="2021" name="Microb. Physiol.">
        <title>Proteogenomic Insights into the Physiology of Marine, Sulfate-Reducing, Filamentous Desulfonema limicola and Desulfonema magnum.</title>
        <authorList>
            <person name="Schnaars V."/>
            <person name="Wohlbrand L."/>
            <person name="Scheve S."/>
            <person name="Hinrichs C."/>
            <person name="Reinhardt R."/>
            <person name="Rabus R."/>
        </authorList>
    </citation>
    <scope>NUCLEOTIDE SEQUENCE</scope>
    <source>
        <strain evidence="6">5ac10</strain>
    </source>
</reference>
<dbReference type="Gene3D" id="3.30.830.10">
    <property type="entry name" value="Metalloenzyme, LuxS/M16 peptidase-like"/>
    <property type="match status" value="2"/>
</dbReference>
<dbReference type="InterPro" id="IPR050361">
    <property type="entry name" value="MPP/UQCRC_Complex"/>
</dbReference>
<evidence type="ECO:0000259" key="5">
    <source>
        <dbReference type="Pfam" id="PF05193"/>
    </source>
</evidence>
<dbReference type="PANTHER" id="PTHR11851:SF49">
    <property type="entry name" value="MITOCHONDRIAL-PROCESSING PEPTIDASE SUBUNIT ALPHA"/>
    <property type="match status" value="1"/>
</dbReference>
<dbReference type="GO" id="GO:0004222">
    <property type="term" value="F:metalloendopeptidase activity"/>
    <property type="evidence" value="ECO:0007669"/>
    <property type="project" value="InterPro"/>
</dbReference>
<comment type="cofactor">
    <cofactor evidence="1">
        <name>Zn(2+)</name>
        <dbReference type="ChEBI" id="CHEBI:29105"/>
    </cofactor>
</comment>
<evidence type="ECO:0000313" key="6">
    <source>
        <dbReference type="EMBL" id="QTA78642.1"/>
    </source>
</evidence>
<evidence type="ECO:0000313" key="7">
    <source>
        <dbReference type="Proteomes" id="UP000663720"/>
    </source>
</evidence>
<dbReference type="InterPro" id="IPR001431">
    <property type="entry name" value="Pept_M16_Zn_BS"/>
</dbReference>
<dbReference type="KEGG" id="dli:dnl_08660"/>
<evidence type="ECO:0000256" key="2">
    <source>
        <dbReference type="ARBA" id="ARBA00007261"/>
    </source>
</evidence>
<protein>
    <submittedName>
        <fullName evidence="6">Peptidase, M16 family</fullName>
    </submittedName>
</protein>
<dbReference type="GO" id="GO:0046872">
    <property type="term" value="F:metal ion binding"/>
    <property type="evidence" value="ECO:0007669"/>
    <property type="project" value="InterPro"/>
</dbReference>
<evidence type="ECO:0000256" key="3">
    <source>
        <dbReference type="RuleBase" id="RU004447"/>
    </source>
</evidence>
<dbReference type="InterPro" id="IPR011249">
    <property type="entry name" value="Metalloenz_LuxS/M16"/>
</dbReference>
<name>A0A975GEW3_9BACT</name>
<comment type="similarity">
    <text evidence="2 3">Belongs to the peptidase M16 family.</text>
</comment>
<dbReference type="GO" id="GO:0006508">
    <property type="term" value="P:proteolysis"/>
    <property type="evidence" value="ECO:0007669"/>
    <property type="project" value="InterPro"/>
</dbReference>
<sequence length="420" mass="46917">MPVNKTILPNGVRILTQKIPHVRSISLGIWVNAGSRDESPAQSGLSHFIEHMIFKGTSRRSSYQIAKEFDSIGGHSNAFTAMENTCFHAKVIDSHMESMVDILSDIFLNSIFDPTELERERTVILQEIDMQEDSPEEYIHVLAEQSYWGDHPLGRPIIGPRENILSFDSSIVRDFFLGFYQPERIVISAAGNIEHNQLVDLMGQAFSLIKPGNSLSLRDKPEGKTGISITEKDLGQTHICLETPGISVVDSRRYAGSLMNTILGGNMSSRLFQEIRERRGLAYSVYSFMSSYTDTGLSGIYIGTHPDKAYECTDLILQELKKIRKIPVSEAELNDAREYTRSALLLASESVDSQMVRIAQNEIHLGHDLALEDIIKEIDLITTEHILSLAQELFSSPPVTLTLLGQVSDPGPYEDLLSTY</sequence>
<feature type="domain" description="Peptidase M16 C-terminal" evidence="5">
    <location>
        <begin position="172"/>
        <end position="338"/>
    </location>
</feature>
<evidence type="ECO:0000259" key="4">
    <source>
        <dbReference type="Pfam" id="PF00675"/>
    </source>
</evidence>
<feature type="domain" description="Peptidase M16 N-terminal" evidence="4">
    <location>
        <begin position="13"/>
        <end position="161"/>
    </location>
</feature>
<gene>
    <name evidence="6" type="ORF">dnl_08660</name>
</gene>
<dbReference type="InterPro" id="IPR011765">
    <property type="entry name" value="Pept_M16_N"/>
</dbReference>
<dbReference type="Pfam" id="PF05193">
    <property type="entry name" value="Peptidase_M16_C"/>
    <property type="match status" value="1"/>
</dbReference>
<dbReference type="Pfam" id="PF00675">
    <property type="entry name" value="Peptidase_M16"/>
    <property type="match status" value="1"/>
</dbReference>
<organism evidence="6 7">
    <name type="scientific">Desulfonema limicola</name>
    <dbReference type="NCBI Taxonomy" id="45656"/>
    <lineage>
        <taxon>Bacteria</taxon>
        <taxon>Pseudomonadati</taxon>
        <taxon>Thermodesulfobacteriota</taxon>
        <taxon>Desulfobacteria</taxon>
        <taxon>Desulfobacterales</taxon>
        <taxon>Desulfococcaceae</taxon>
        <taxon>Desulfonema</taxon>
    </lineage>
</organism>
<dbReference type="AlphaFoldDB" id="A0A975GEW3"/>
<dbReference type="SUPFAM" id="SSF63411">
    <property type="entry name" value="LuxS/MPP-like metallohydrolase"/>
    <property type="match status" value="2"/>
</dbReference>
<dbReference type="Proteomes" id="UP000663720">
    <property type="component" value="Chromosome"/>
</dbReference>
<proteinExistence type="inferred from homology"/>
<dbReference type="EMBL" id="CP061799">
    <property type="protein sequence ID" value="QTA78642.1"/>
    <property type="molecule type" value="Genomic_DNA"/>
</dbReference>
<dbReference type="InterPro" id="IPR007863">
    <property type="entry name" value="Peptidase_M16_C"/>
</dbReference>
<accession>A0A975GEW3</accession>
<dbReference type="PROSITE" id="PS00143">
    <property type="entry name" value="INSULINASE"/>
    <property type="match status" value="1"/>
</dbReference>
<dbReference type="FunFam" id="3.30.830.10:FF:000008">
    <property type="entry name" value="Mitochondrial-processing peptidase subunit beta"/>
    <property type="match status" value="1"/>
</dbReference>